<comment type="caution">
    <text evidence="14">Lacks conserved residue(s) required for the propagation of feature annotation.</text>
</comment>
<feature type="domain" description="EGF-like" evidence="18">
    <location>
        <begin position="73"/>
        <end position="113"/>
    </location>
</feature>
<dbReference type="SMART" id="SM00192">
    <property type="entry name" value="LDLa"/>
    <property type="match status" value="1"/>
</dbReference>
<evidence type="ECO:0000256" key="1">
    <source>
        <dbReference type="ARBA" id="ARBA00004167"/>
    </source>
</evidence>
<dbReference type="AlphaFoldDB" id="A0A443S8T6"/>
<evidence type="ECO:0000256" key="10">
    <source>
        <dbReference type="ARBA" id="ARBA00023136"/>
    </source>
</evidence>
<dbReference type="SMART" id="SM00179">
    <property type="entry name" value="EGF_CA"/>
    <property type="match status" value="2"/>
</dbReference>
<dbReference type="InterPro" id="IPR001881">
    <property type="entry name" value="EGF-like_Ca-bd_dom"/>
</dbReference>
<keyword evidence="3" id="KW-0964">Secreted</keyword>
<keyword evidence="4 14" id="KW-0245">EGF-like domain</keyword>
<evidence type="ECO:0000256" key="8">
    <source>
        <dbReference type="ARBA" id="ARBA00022737"/>
    </source>
</evidence>
<dbReference type="InterPro" id="IPR023415">
    <property type="entry name" value="LDLR_class-A_CS"/>
</dbReference>
<dbReference type="InterPro" id="IPR011042">
    <property type="entry name" value="6-blade_b-propeller_TolB-like"/>
</dbReference>
<dbReference type="Gene3D" id="2.10.25.10">
    <property type="entry name" value="Laminin"/>
    <property type="match status" value="2"/>
</dbReference>
<dbReference type="EMBL" id="NCKV01005655">
    <property type="protein sequence ID" value="RWS23927.1"/>
    <property type="molecule type" value="Genomic_DNA"/>
</dbReference>
<dbReference type="InterPro" id="IPR002172">
    <property type="entry name" value="LDrepeatLR_classA_rpt"/>
</dbReference>
<sequence>MNKITSFLNVIFIITFTQKVNVTVLFYGDYDNAEECNVKSEFKCWNKRCVFNNQVCDGFDNCGDNSDEPWNCNINECKSKHNNCGHRCIDDKIGFHCDCFLGYKLNNKTNKCEDVDECLGITSVCGNMSCFNVHGSFECDCGENKTVHSLYPCKRQENEKPFILFVTNEDIRFTNISFYAMDINALDQLYHNVSKAVAVDYSLRSNYILWSDVSENKLFIGKFNKSKPSKFSNTKRIFLESDLKGVDGIAVDWIHDLLYWTDRDRKTIEVCSINNPNDTRSVLITELDKPRGIAVNVVQSFIVWLNCGQQPKIERAAQDGSNRKIIVEKDLGNPNGITIDYTEKRIYWLDTAISKISACDFDGSHREIILHSPHYFSEAFSINVFESVIYGSSRKLGLIFRFIKISENEYKFKPTIINAKSINDLKIVHESKQPLTHNRCKSSKCSHLCLPHNETCSVCICPVNHILKIDGLSCVKNVTENHHTSERYSFFKKVKIKASRISNANCFNEFESNGINNHDQIEEKHILYFVISLEQVSGDVYFKIIVMYLANQKNLTADNFNTTEITIV</sequence>
<evidence type="ECO:0000313" key="19">
    <source>
        <dbReference type="EMBL" id="RWS23927.1"/>
    </source>
</evidence>
<dbReference type="InterPro" id="IPR049883">
    <property type="entry name" value="NOTCH1_EGF-like"/>
</dbReference>
<evidence type="ECO:0000256" key="5">
    <source>
        <dbReference type="ARBA" id="ARBA00022583"/>
    </source>
</evidence>
<dbReference type="PROSITE" id="PS00010">
    <property type="entry name" value="ASX_HYDROXYL"/>
    <property type="match status" value="1"/>
</dbReference>
<accession>A0A443S8T6</accession>
<dbReference type="InterPro" id="IPR000742">
    <property type="entry name" value="EGF"/>
</dbReference>
<dbReference type="PROSITE" id="PS01187">
    <property type="entry name" value="EGF_CA"/>
    <property type="match status" value="1"/>
</dbReference>
<keyword evidence="5" id="KW-0254">Endocytosis</keyword>
<dbReference type="PROSITE" id="PS51120">
    <property type="entry name" value="LDLRB"/>
    <property type="match status" value="3"/>
</dbReference>
<dbReference type="SUPFAM" id="SSF57424">
    <property type="entry name" value="LDL receptor-like module"/>
    <property type="match status" value="1"/>
</dbReference>
<dbReference type="GO" id="GO:0005509">
    <property type="term" value="F:calcium ion binding"/>
    <property type="evidence" value="ECO:0007669"/>
    <property type="project" value="InterPro"/>
</dbReference>
<feature type="chain" id="PRO_5019580703" description="EGF-like domain-containing protein" evidence="17">
    <location>
        <begin position="20"/>
        <end position="568"/>
    </location>
</feature>
<evidence type="ECO:0000256" key="3">
    <source>
        <dbReference type="ARBA" id="ARBA00022525"/>
    </source>
</evidence>
<keyword evidence="8" id="KW-0677">Repeat</keyword>
<dbReference type="PROSITE" id="PS50068">
    <property type="entry name" value="LDLRA_2"/>
    <property type="match status" value="1"/>
</dbReference>
<dbReference type="Pfam" id="PF00058">
    <property type="entry name" value="Ldl_recept_b"/>
    <property type="match status" value="1"/>
</dbReference>
<dbReference type="InterPro" id="IPR018097">
    <property type="entry name" value="EGF_Ca-bd_CS"/>
</dbReference>
<dbReference type="PANTHER" id="PTHR46513:SF13">
    <property type="entry name" value="EGF-LIKE DOMAIN-CONTAINING PROTEIN"/>
    <property type="match status" value="1"/>
</dbReference>
<keyword evidence="20" id="KW-1185">Reference proteome</keyword>
<dbReference type="GO" id="GO:0017147">
    <property type="term" value="F:Wnt-protein binding"/>
    <property type="evidence" value="ECO:0007669"/>
    <property type="project" value="TreeGrafter"/>
</dbReference>
<gene>
    <name evidence="19" type="ORF">B4U80_13292</name>
</gene>
<evidence type="ECO:0000256" key="12">
    <source>
        <dbReference type="ARBA" id="ARBA00023170"/>
    </source>
</evidence>
<keyword evidence="6" id="KW-0812">Transmembrane</keyword>
<dbReference type="SUPFAM" id="SSF63825">
    <property type="entry name" value="YWTD domain"/>
    <property type="match status" value="1"/>
</dbReference>
<dbReference type="SMART" id="SM00135">
    <property type="entry name" value="LY"/>
    <property type="match status" value="4"/>
</dbReference>
<feature type="signal peptide" evidence="17">
    <location>
        <begin position="1"/>
        <end position="19"/>
    </location>
</feature>
<keyword evidence="10" id="KW-0472">Membrane</keyword>
<dbReference type="FunFam" id="2.10.25.10:FF:000014">
    <property type="entry name" value="Latent-transforming growth factor beta-binding protein 3"/>
    <property type="match status" value="1"/>
</dbReference>
<comment type="caution">
    <text evidence="19">The sequence shown here is derived from an EMBL/GenBank/DDBJ whole genome shotgun (WGS) entry which is preliminary data.</text>
</comment>
<name>A0A443S8T6_9ACAR</name>
<organism evidence="19 20">
    <name type="scientific">Leptotrombidium deliense</name>
    <dbReference type="NCBI Taxonomy" id="299467"/>
    <lineage>
        <taxon>Eukaryota</taxon>
        <taxon>Metazoa</taxon>
        <taxon>Ecdysozoa</taxon>
        <taxon>Arthropoda</taxon>
        <taxon>Chelicerata</taxon>
        <taxon>Arachnida</taxon>
        <taxon>Acari</taxon>
        <taxon>Acariformes</taxon>
        <taxon>Trombidiformes</taxon>
        <taxon>Prostigmata</taxon>
        <taxon>Anystina</taxon>
        <taxon>Parasitengona</taxon>
        <taxon>Trombiculoidea</taxon>
        <taxon>Trombiculidae</taxon>
        <taxon>Leptotrombidium</taxon>
    </lineage>
</organism>
<keyword evidence="13" id="KW-0325">Glycoprotein</keyword>
<evidence type="ECO:0000256" key="16">
    <source>
        <dbReference type="PROSITE-ProRule" id="PRU00461"/>
    </source>
</evidence>
<keyword evidence="7 17" id="KW-0732">Signal</keyword>
<dbReference type="PROSITE" id="PS01186">
    <property type="entry name" value="EGF_2"/>
    <property type="match status" value="1"/>
</dbReference>
<dbReference type="PROSITE" id="PS50026">
    <property type="entry name" value="EGF_3"/>
    <property type="match status" value="1"/>
</dbReference>
<dbReference type="InterPro" id="IPR036055">
    <property type="entry name" value="LDL_receptor-like_sf"/>
</dbReference>
<dbReference type="GO" id="GO:0005886">
    <property type="term" value="C:plasma membrane"/>
    <property type="evidence" value="ECO:0007669"/>
    <property type="project" value="TreeGrafter"/>
</dbReference>
<evidence type="ECO:0000256" key="9">
    <source>
        <dbReference type="ARBA" id="ARBA00022989"/>
    </source>
</evidence>
<dbReference type="GO" id="GO:0060070">
    <property type="term" value="P:canonical Wnt signaling pathway"/>
    <property type="evidence" value="ECO:0007669"/>
    <property type="project" value="TreeGrafter"/>
</dbReference>
<dbReference type="InterPro" id="IPR000152">
    <property type="entry name" value="EGF-type_Asp/Asn_hydroxyl_site"/>
</dbReference>
<evidence type="ECO:0000256" key="14">
    <source>
        <dbReference type="PROSITE-ProRule" id="PRU00076"/>
    </source>
</evidence>
<evidence type="ECO:0000313" key="20">
    <source>
        <dbReference type="Proteomes" id="UP000288716"/>
    </source>
</evidence>
<feature type="repeat" description="LDL-receptor class B" evidence="16">
    <location>
        <begin position="300"/>
        <end position="343"/>
    </location>
</feature>
<dbReference type="CDD" id="cd00054">
    <property type="entry name" value="EGF_CA"/>
    <property type="match status" value="1"/>
</dbReference>
<dbReference type="Proteomes" id="UP000288716">
    <property type="component" value="Unassembled WGS sequence"/>
</dbReference>
<dbReference type="GO" id="GO:0005576">
    <property type="term" value="C:extracellular region"/>
    <property type="evidence" value="ECO:0007669"/>
    <property type="project" value="UniProtKB-SubCell"/>
</dbReference>
<reference evidence="19 20" key="1">
    <citation type="journal article" date="2018" name="Gigascience">
        <title>Genomes of trombidid mites reveal novel predicted allergens and laterally-transferred genes associated with secondary metabolism.</title>
        <authorList>
            <person name="Dong X."/>
            <person name="Chaisiri K."/>
            <person name="Xia D."/>
            <person name="Armstrong S.D."/>
            <person name="Fang Y."/>
            <person name="Donnelly M.J."/>
            <person name="Kadowaki T."/>
            <person name="McGarry J.W."/>
            <person name="Darby A.C."/>
            <person name="Makepeace B.L."/>
        </authorList>
    </citation>
    <scope>NUCLEOTIDE SEQUENCE [LARGE SCALE GENOMIC DNA]</scope>
    <source>
        <strain evidence="19">UoL-UT</strain>
    </source>
</reference>
<feature type="repeat" description="LDL-receptor class B" evidence="16">
    <location>
        <begin position="344"/>
        <end position="386"/>
    </location>
</feature>
<dbReference type="VEuPathDB" id="VectorBase:LDEU008113"/>
<dbReference type="InterPro" id="IPR009030">
    <property type="entry name" value="Growth_fac_rcpt_cys_sf"/>
</dbReference>
<dbReference type="PANTHER" id="PTHR46513">
    <property type="entry name" value="VITELLOGENIN RECEPTOR-LIKE PROTEIN-RELATED-RELATED"/>
    <property type="match status" value="1"/>
</dbReference>
<dbReference type="STRING" id="299467.A0A443S8T6"/>
<keyword evidence="9" id="KW-1133">Transmembrane helix</keyword>
<evidence type="ECO:0000256" key="2">
    <source>
        <dbReference type="ARBA" id="ARBA00004613"/>
    </source>
</evidence>
<evidence type="ECO:0000256" key="17">
    <source>
        <dbReference type="SAM" id="SignalP"/>
    </source>
</evidence>
<protein>
    <recommendedName>
        <fullName evidence="18">EGF-like domain-containing protein</fullName>
    </recommendedName>
</protein>
<dbReference type="Pfam" id="PF07645">
    <property type="entry name" value="EGF_CA"/>
    <property type="match status" value="1"/>
</dbReference>
<evidence type="ECO:0000256" key="13">
    <source>
        <dbReference type="ARBA" id="ARBA00023180"/>
    </source>
</evidence>
<dbReference type="Gene3D" id="4.10.400.10">
    <property type="entry name" value="Low-density Lipoprotein Receptor"/>
    <property type="match status" value="1"/>
</dbReference>
<feature type="disulfide bond" evidence="15">
    <location>
        <begin position="44"/>
        <end position="62"/>
    </location>
</feature>
<dbReference type="InterPro" id="IPR050778">
    <property type="entry name" value="Cueball_EGF_LRP_Nidogen"/>
</dbReference>
<evidence type="ECO:0000256" key="15">
    <source>
        <dbReference type="PROSITE-ProRule" id="PRU00124"/>
    </source>
</evidence>
<keyword evidence="11 15" id="KW-1015">Disulfide bond</keyword>
<dbReference type="SMART" id="SM00181">
    <property type="entry name" value="EGF"/>
    <property type="match status" value="3"/>
</dbReference>
<evidence type="ECO:0000256" key="4">
    <source>
        <dbReference type="ARBA" id="ARBA00022536"/>
    </source>
</evidence>
<dbReference type="Gene3D" id="2.120.10.30">
    <property type="entry name" value="TolB, C-terminal domain"/>
    <property type="match status" value="1"/>
</dbReference>
<dbReference type="SUPFAM" id="SSF57184">
    <property type="entry name" value="Growth factor receptor domain"/>
    <property type="match status" value="1"/>
</dbReference>
<evidence type="ECO:0000256" key="6">
    <source>
        <dbReference type="ARBA" id="ARBA00022692"/>
    </source>
</evidence>
<dbReference type="InterPro" id="IPR000033">
    <property type="entry name" value="LDLR_classB_rpt"/>
</dbReference>
<evidence type="ECO:0000256" key="7">
    <source>
        <dbReference type="ARBA" id="ARBA00022729"/>
    </source>
</evidence>
<evidence type="ECO:0000259" key="18">
    <source>
        <dbReference type="PROSITE" id="PS50026"/>
    </source>
</evidence>
<proteinExistence type="predicted"/>
<dbReference type="Pfam" id="PF00057">
    <property type="entry name" value="Ldl_recept_a"/>
    <property type="match status" value="1"/>
</dbReference>
<dbReference type="FunFam" id="2.120.10.30:FF:000241">
    <property type="entry name" value="Low-density lipoprotein receptor-related protein 6"/>
    <property type="match status" value="1"/>
</dbReference>
<dbReference type="OrthoDB" id="5958943at2759"/>
<keyword evidence="12" id="KW-0675">Receptor</keyword>
<feature type="repeat" description="LDL-receptor class B" evidence="16">
    <location>
        <begin position="256"/>
        <end position="299"/>
    </location>
</feature>
<dbReference type="CDD" id="cd00112">
    <property type="entry name" value="LDLa"/>
    <property type="match status" value="1"/>
</dbReference>
<comment type="subcellular location">
    <subcellularLocation>
        <location evidence="1">Membrane</location>
        <topology evidence="1">Single-pass membrane protein</topology>
    </subcellularLocation>
    <subcellularLocation>
        <location evidence="2">Secreted</location>
    </subcellularLocation>
</comment>
<dbReference type="GO" id="GO:0006897">
    <property type="term" value="P:endocytosis"/>
    <property type="evidence" value="ECO:0007669"/>
    <property type="project" value="UniProtKB-KW"/>
</dbReference>
<evidence type="ECO:0000256" key="11">
    <source>
        <dbReference type="ARBA" id="ARBA00023157"/>
    </source>
</evidence>
<dbReference type="GO" id="GO:0042813">
    <property type="term" value="F:Wnt receptor activity"/>
    <property type="evidence" value="ECO:0007669"/>
    <property type="project" value="TreeGrafter"/>
</dbReference>
<dbReference type="PROSITE" id="PS01209">
    <property type="entry name" value="LDLRA_1"/>
    <property type="match status" value="1"/>
</dbReference>